<organism evidence="3 4">
    <name type="scientific">Lacinutrix venerupis</name>
    <dbReference type="NCBI Taxonomy" id="1486034"/>
    <lineage>
        <taxon>Bacteria</taxon>
        <taxon>Pseudomonadati</taxon>
        <taxon>Bacteroidota</taxon>
        <taxon>Flavobacteriia</taxon>
        <taxon>Flavobacteriales</taxon>
        <taxon>Flavobacteriaceae</taxon>
        <taxon>Lacinutrix</taxon>
    </lineage>
</organism>
<dbReference type="Pfam" id="PF18942">
    <property type="entry name" value="DUF5689"/>
    <property type="match status" value="1"/>
</dbReference>
<accession>A0AAC9LQJ3</accession>
<dbReference type="EMBL" id="CP019352">
    <property type="protein sequence ID" value="APY01438.1"/>
    <property type="molecule type" value="Genomic_DNA"/>
</dbReference>
<dbReference type="PROSITE" id="PS51257">
    <property type="entry name" value="PROKAR_LIPOPROTEIN"/>
    <property type="match status" value="1"/>
</dbReference>
<evidence type="ECO:0000313" key="4">
    <source>
        <dbReference type="Proteomes" id="UP000187506"/>
    </source>
</evidence>
<dbReference type="RefSeq" id="WP_076734340.1">
    <property type="nucleotide sequence ID" value="NZ_CP019352.1"/>
</dbReference>
<feature type="chain" id="PRO_5042138095" description="DUF5689 domain-containing protein" evidence="1">
    <location>
        <begin position="21"/>
        <end position="472"/>
    </location>
</feature>
<dbReference type="AlphaFoldDB" id="A0AAC9LQJ3"/>
<feature type="signal peptide" evidence="1">
    <location>
        <begin position="1"/>
        <end position="20"/>
    </location>
</feature>
<dbReference type="Gene3D" id="2.60.120.200">
    <property type="match status" value="1"/>
</dbReference>
<keyword evidence="4" id="KW-1185">Reference proteome</keyword>
<dbReference type="InterPro" id="IPR043744">
    <property type="entry name" value="DUF5689"/>
</dbReference>
<dbReference type="NCBIfam" id="NF038128">
    <property type="entry name" value="choice_anch_J"/>
    <property type="match status" value="1"/>
</dbReference>
<dbReference type="Proteomes" id="UP000187506">
    <property type="component" value="Chromosome"/>
</dbReference>
<evidence type="ECO:0000259" key="2">
    <source>
        <dbReference type="Pfam" id="PF18942"/>
    </source>
</evidence>
<proteinExistence type="predicted"/>
<evidence type="ECO:0000313" key="3">
    <source>
        <dbReference type="EMBL" id="APY01438.1"/>
    </source>
</evidence>
<gene>
    <name evidence="3" type="ORF">BWR22_01895</name>
</gene>
<reference evidence="3 4" key="1">
    <citation type="submission" date="2017-01" db="EMBL/GenBank/DDBJ databases">
        <title>Complete genome of Lacinutrix venerupis DOK2-8 isolated from seawater in Dokdo.</title>
        <authorList>
            <person name="Chi W.-J."/>
            <person name="Kim J.H."/>
        </authorList>
    </citation>
    <scope>NUCLEOTIDE SEQUENCE [LARGE SCALE GENOMIC DNA]</scope>
    <source>
        <strain evidence="3 4">DOK2-8</strain>
    </source>
</reference>
<dbReference type="KEGG" id="lvn:BWR22_01895"/>
<evidence type="ECO:0000256" key="1">
    <source>
        <dbReference type="SAM" id="SignalP"/>
    </source>
</evidence>
<sequence length="472" mass="51760">MKTNKLITLALSFMALIAITSCVEDDDYAVPNILGTEENKALANMLATSTEVDFEYAKNLYNSDPNNDGDNDDAIPFEVENDIYIKGYISSSDATGNFFKEFYIQNKAENPTSAFKVAIDQTDTYNQFNKGREVYINLKGLYIGEERTGSGVITIGGTTEFDSFGGTVDRVNQNQIKTNILRSETTVELTPLTVAFADITDAIVGVFVQVDNVEFADDLNGERYFDAVEVFDTQRTLQACGGFDYSEISLETSSFSTFKEELLPTGNGSLRAVVSKTFDGSTHVLALNTTDDVMLDNARCSLFNIDDFTVTFEEDFENFGGLTNEGWTNVNISGTSTDWFISGFDNNDYARISAFSSNNSEANVWLVTPAITLDADSDAILTFDLEIAYSNGIILSAYISEDFTGDPETATWEPLNAAIPYGVTNTFGGLEPISAIDISAYSGDVHIGFFYEGSDPSATTRYHIDNVRVLSN</sequence>
<protein>
    <recommendedName>
        <fullName evidence="2">DUF5689 domain-containing protein</fullName>
    </recommendedName>
</protein>
<feature type="domain" description="DUF5689" evidence="2">
    <location>
        <begin position="52"/>
        <end position="293"/>
    </location>
</feature>
<name>A0AAC9LQJ3_9FLAO</name>
<keyword evidence="1" id="KW-0732">Signal</keyword>